<dbReference type="Proteomes" id="UP001228044">
    <property type="component" value="Unassembled WGS sequence"/>
</dbReference>
<organism evidence="1 2">
    <name type="scientific">Roseateles violae</name>
    <dbReference type="NCBI Taxonomy" id="3058042"/>
    <lineage>
        <taxon>Bacteria</taxon>
        <taxon>Pseudomonadati</taxon>
        <taxon>Pseudomonadota</taxon>
        <taxon>Betaproteobacteria</taxon>
        <taxon>Burkholderiales</taxon>
        <taxon>Sphaerotilaceae</taxon>
        <taxon>Roseateles</taxon>
    </lineage>
</organism>
<dbReference type="EMBL" id="JAUHHC010000004">
    <property type="protein sequence ID" value="MDN3921627.1"/>
    <property type="molecule type" value="Genomic_DNA"/>
</dbReference>
<accession>A0ABT8DTL8</accession>
<protein>
    <submittedName>
        <fullName evidence="1">DUF1178 family protein</fullName>
    </submittedName>
</protein>
<reference evidence="1 2" key="1">
    <citation type="submission" date="2023-06" db="EMBL/GenBank/DDBJ databases">
        <title>Pelomonas sp. PFR6 16S ribosomal RNA gene Genome sequencing and assembly.</title>
        <authorList>
            <person name="Woo H."/>
        </authorList>
    </citation>
    <scope>NUCLEOTIDE SEQUENCE [LARGE SCALE GENOMIC DNA]</scope>
    <source>
        <strain evidence="1 2">PFR6</strain>
    </source>
</reference>
<dbReference type="Pfam" id="PF06676">
    <property type="entry name" value="DUF1178"/>
    <property type="match status" value="1"/>
</dbReference>
<comment type="caution">
    <text evidence="1">The sequence shown here is derived from an EMBL/GenBank/DDBJ whole genome shotgun (WGS) entry which is preliminary data.</text>
</comment>
<keyword evidence="2" id="KW-1185">Reference proteome</keyword>
<sequence>MLVLNLACGLEHRFEGWFGSSDDFDAQLQRGLIACPVCGDAHIERRPNAPRLNVTSSSSTAAAPRGEAAEIAAGRAALQQQLQQMAQQVVRQLLADTEDVGSRFAEEARRIHYGEAEQRGIRGQASLEEAATLVEEGIAVLPLPHMAKETLQ</sequence>
<evidence type="ECO:0000313" key="2">
    <source>
        <dbReference type="Proteomes" id="UP001228044"/>
    </source>
</evidence>
<proteinExistence type="predicted"/>
<evidence type="ECO:0000313" key="1">
    <source>
        <dbReference type="EMBL" id="MDN3921627.1"/>
    </source>
</evidence>
<dbReference type="PIRSF" id="PIRSF032131">
    <property type="entry name" value="UCP032131"/>
    <property type="match status" value="1"/>
</dbReference>
<gene>
    <name evidence="1" type="ORF">QWJ38_15135</name>
</gene>
<dbReference type="RefSeq" id="WP_290359945.1">
    <property type="nucleotide sequence ID" value="NZ_JAUHHC010000004.1"/>
</dbReference>
<name>A0ABT8DTL8_9BURK</name>
<dbReference type="InterPro" id="IPR009562">
    <property type="entry name" value="DUF1178"/>
</dbReference>